<evidence type="ECO:0000313" key="4">
    <source>
        <dbReference type="Proteomes" id="UP000269265"/>
    </source>
</evidence>
<dbReference type="InterPro" id="IPR027051">
    <property type="entry name" value="XdhC_Rossmann_dom"/>
</dbReference>
<dbReference type="Proteomes" id="UP000269265">
    <property type="component" value="Unassembled WGS sequence"/>
</dbReference>
<organism evidence="3 4">
    <name type="scientific">Aquabacterium soli</name>
    <dbReference type="NCBI Taxonomy" id="2493092"/>
    <lineage>
        <taxon>Bacteria</taxon>
        <taxon>Pseudomonadati</taxon>
        <taxon>Pseudomonadota</taxon>
        <taxon>Betaproteobacteria</taxon>
        <taxon>Burkholderiales</taxon>
        <taxon>Aquabacterium</taxon>
    </lineage>
</organism>
<dbReference type="Gene3D" id="3.40.50.720">
    <property type="entry name" value="NAD(P)-binding Rossmann-like Domain"/>
    <property type="match status" value="1"/>
</dbReference>
<dbReference type="Pfam" id="PF13478">
    <property type="entry name" value="XdhC_C"/>
    <property type="match status" value="1"/>
</dbReference>
<feature type="domain" description="XdhC- CoxI" evidence="1">
    <location>
        <begin position="15"/>
        <end position="68"/>
    </location>
</feature>
<dbReference type="InterPro" id="IPR052698">
    <property type="entry name" value="MoCofactor_Util/Proc"/>
</dbReference>
<dbReference type="PANTHER" id="PTHR30388:SF4">
    <property type="entry name" value="MOLYBDENUM COFACTOR INSERTION CHAPERONE PAOD"/>
    <property type="match status" value="1"/>
</dbReference>
<keyword evidence="4" id="KW-1185">Reference proteome</keyword>
<proteinExistence type="predicted"/>
<accession>A0A3R8TER4</accession>
<dbReference type="OrthoDB" id="9815497at2"/>
<dbReference type="RefSeq" id="WP_125241866.1">
    <property type="nucleotide sequence ID" value="NZ_RSED01000002.1"/>
</dbReference>
<dbReference type="InterPro" id="IPR003777">
    <property type="entry name" value="XdhC_CoxI"/>
</dbReference>
<feature type="domain" description="XdhC Rossmann" evidence="2">
    <location>
        <begin position="167"/>
        <end position="311"/>
    </location>
</feature>
<dbReference type="AlphaFoldDB" id="A0A3R8TER4"/>
<protein>
    <submittedName>
        <fullName evidence="3">XdhC family protein</fullName>
    </submittedName>
</protein>
<evidence type="ECO:0000313" key="3">
    <source>
        <dbReference type="EMBL" id="RRS05959.1"/>
    </source>
</evidence>
<dbReference type="Pfam" id="PF02625">
    <property type="entry name" value="XdhC_CoxI"/>
    <property type="match status" value="1"/>
</dbReference>
<evidence type="ECO:0000259" key="1">
    <source>
        <dbReference type="Pfam" id="PF02625"/>
    </source>
</evidence>
<evidence type="ECO:0000259" key="2">
    <source>
        <dbReference type="Pfam" id="PF13478"/>
    </source>
</evidence>
<dbReference type="PANTHER" id="PTHR30388">
    <property type="entry name" value="ALDEHYDE OXIDOREDUCTASE MOLYBDENUM COFACTOR ASSEMBLY PROTEIN"/>
    <property type="match status" value="1"/>
</dbReference>
<comment type="caution">
    <text evidence="3">The sequence shown here is derived from an EMBL/GenBank/DDBJ whole genome shotgun (WGS) entry which is preliminary data.</text>
</comment>
<sequence length="355" mass="38124">MRSNDHEVLAQALQWRREGVRCVLATVLGTYGASPRPPGAMAAFSERGLIVGSVSGGCVEDDLLQEVTDGRLWMQGPGVQLRTYGRDAAERERYRLPCGNALRVAVEAHWCPEVLAQAEAAIAARQTLVRHVQYASGRSWLAPHDGRADFHDDAEGLATVLGPRWRLLLIGATEVSRYLLPIARSLGYAVTVCDPREEYTGAWRDTEGAEVPLLHDMPDDAVLGFGCDVRTAVIATAHDPKLDDLALMEALRTPAFYVGALGSSITSSRRRERLRLFDLSEQQVAAFKGPVGLPIGSRSPAEIAVSIAAELVQLRRLLDQGVDPSPGLALQAAVPGRQAQAAPEGRGCSLAVPGA</sequence>
<name>A0A3R8TER4_9BURK</name>
<gene>
    <name evidence="3" type="ORF">EIP75_03630</name>
</gene>
<reference evidence="3 4" key="1">
    <citation type="submission" date="2018-12" db="EMBL/GenBank/DDBJ databases">
        <title>The whole draft genome of Aquabacterium sp. SJQ9.</title>
        <authorList>
            <person name="Sun L."/>
            <person name="Gao X."/>
            <person name="Chen W."/>
            <person name="Huang K."/>
        </authorList>
    </citation>
    <scope>NUCLEOTIDE SEQUENCE [LARGE SCALE GENOMIC DNA]</scope>
    <source>
        <strain evidence="3 4">SJQ9</strain>
    </source>
</reference>
<dbReference type="EMBL" id="RSED01000002">
    <property type="protein sequence ID" value="RRS05959.1"/>
    <property type="molecule type" value="Genomic_DNA"/>
</dbReference>